<dbReference type="OrthoDB" id="6407410at2759"/>
<comment type="caution">
    <text evidence="2">The sequence shown here is derived from an EMBL/GenBank/DDBJ whole genome shotgun (WGS) entry which is preliminary data.</text>
</comment>
<evidence type="ECO:0000313" key="3">
    <source>
        <dbReference type="Proteomes" id="UP000639772"/>
    </source>
</evidence>
<dbReference type="Proteomes" id="UP000639772">
    <property type="component" value="Chromosome 3"/>
</dbReference>
<feature type="transmembrane region" description="Helical" evidence="1">
    <location>
        <begin position="312"/>
        <end position="332"/>
    </location>
</feature>
<feature type="transmembrane region" description="Helical" evidence="1">
    <location>
        <begin position="344"/>
        <end position="364"/>
    </location>
</feature>
<dbReference type="InterPro" id="IPR021369">
    <property type="entry name" value="DUF2985"/>
</dbReference>
<dbReference type="Pfam" id="PF04749">
    <property type="entry name" value="PLAC8"/>
    <property type="match status" value="1"/>
</dbReference>
<feature type="transmembrane region" description="Helical" evidence="1">
    <location>
        <begin position="253"/>
        <end position="272"/>
    </location>
</feature>
<keyword evidence="1" id="KW-0812">Transmembrane</keyword>
<accession>A0A835VB81</accession>
<evidence type="ECO:0000313" key="2">
    <source>
        <dbReference type="EMBL" id="KAG0490540.1"/>
    </source>
</evidence>
<keyword evidence="1" id="KW-1133">Transmembrane helix</keyword>
<dbReference type="NCBIfam" id="TIGR01571">
    <property type="entry name" value="A_thal_Cys_rich"/>
    <property type="match status" value="1"/>
</dbReference>
<name>A0A835VB81_VANPL</name>
<dbReference type="AlphaFoldDB" id="A0A835VB81"/>
<proteinExistence type="predicted"/>
<feature type="transmembrane region" description="Helical" evidence="1">
    <location>
        <begin position="370"/>
        <end position="393"/>
    </location>
</feature>
<protein>
    <recommendedName>
        <fullName evidence="4">PLAC8 family protein</fullName>
    </recommendedName>
</protein>
<evidence type="ECO:0000256" key="1">
    <source>
        <dbReference type="SAM" id="Phobius"/>
    </source>
</evidence>
<keyword evidence="1" id="KW-0472">Membrane</keyword>
<feature type="transmembrane region" description="Helical" evidence="1">
    <location>
        <begin position="215"/>
        <end position="241"/>
    </location>
</feature>
<sequence length="550" mass="62963">MEEITEKIDHESNPNAVPKIPTLKEHSIQIPYFLEKLLEQQQSPMERRISDFLRHCPSLDWMKNLKLSSPFSLLRRTANRRDEISLGVPSPAAVRYPFIRRINNLSSLLSISKEWLSHPMNSALLLWLLCVTVSGIMLGLLMLGLLNQSFPTKASRKRWIEINNQILNALFTLMSTYQHPVLFHHMFMLCRWRSEDIIELRKIYCKNDTHRPNEWAHMVVVVILLHITCLAQYALCGVYWCFNRFKRPEFLEYLFIALGVAAPLCAGVYAIYGPLGREYESNVNDECKTRMNGNGRRTLVNDPQWIGGLFDFFGDFPVAYLSCCCTCCVFGWNMERLGFGNMYVHAVTFLLLCFAPFWIFNVSAIKVHDYVIGDVLGISGIVLCVFGLLYGGFWRIQLRKRLGLPENRLCCGSASFTDYLQWLFCWGCALAQEVRTGNFYDVEDDSLCRRLSRKHECRSLMDGLGSDIGSNTLSLTTEEEKEQSTPMSVARKEDGVEDVSLVVPPVQPLMKVEDEGEVCIMLTARDGMDQRVLPLVKVDIIVDNLHRAPL</sequence>
<dbReference type="GO" id="GO:0009975">
    <property type="term" value="F:cyclase activity"/>
    <property type="evidence" value="ECO:0007669"/>
    <property type="project" value="TreeGrafter"/>
</dbReference>
<organism evidence="2 3">
    <name type="scientific">Vanilla planifolia</name>
    <name type="common">Vanilla</name>
    <dbReference type="NCBI Taxonomy" id="51239"/>
    <lineage>
        <taxon>Eukaryota</taxon>
        <taxon>Viridiplantae</taxon>
        <taxon>Streptophyta</taxon>
        <taxon>Embryophyta</taxon>
        <taxon>Tracheophyta</taxon>
        <taxon>Spermatophyta</taxon>
        <taxon>Magnoliopsida</taxon>
        <taxon>Liliopsida</taxon>
        <taxon>Asparagales</taxon>
        <taxon>Orchidaceae</taxon>
        <taxon>Vanilloideae</taxon>
        <taxon>Vanilleae</taxon>
        <taxon>Vanilla</taxon>
    </lineage>
</organism>
<feature type="transmembrane region" description="Helical" evidence="1">
    <location>
        <begin position="124"/>
        <end position="146"/>
    </location>
</feature>
<dbReference type="PANTHER" id="PTHR31045:SF23">
    <property type="entry name" value="OS01G0825900 PROTEIN"/>
    <property type="match status" value="1"/>
</dbReference>
<dbReference type="EMBL" id="JADCNM010000003">
    <property type="protein sequence ID" value="KAG0490540.1"/>
    <property type="molecule type" value="Genomic_DNA"/>
</dbReference>
<gene>
    <name evidence="2" type="ORF">HPP92_007403</name>
</gene>
<dbReference type="Pfam" id="PF11204">
    <property type="entry name" value="DUF2985"/>
    <property type="match status" value="1"/>
</dbReference>
<dbReference type="InterPro" id="IPR006461">
    <property type="entry name" value="PLAC_motif_containing"/>
</dbReference>
<evidence type="ECO:0008006" key="4">
    <source>
        <dbReference type="Google" id="ProtNLM"/>
    </source>
</evidence>
<feature type="transmembrane region" description="Helical" evidence="1">
    <location>
        <begin position="166"/>
        <end position="187"/>
    </location>
</feature>
<reference evidence="2 3" key="1">
    <citation type="journal article" date="2020" name="Nat. Food">
        <title>A phased Vanilla planifolia genome enables genetic improvement of flavour and production.</title>
        <authorList>
            <person name="Hasing T."/>
            <person name="Tang H."/>
            <person name="Brym M."/>
            <person name="Khazi F."/>
            <person name="Huang T."/>
            <person name="Chambers A.H."/>
        </authorList>
    </citation>
    <scope>NUCLEOTIDE SEQUENCE [LARGE SCALE GENOMIC DNA]</scope>
    <source>
        <tissue evidence="2">Leaf</tissue>
    </source>
</reference>
<dbReference type="GO" id="GO:0051762">
    <property type="term" value="P:sesquiterpene biosynthetic process"/>
    <property type="evidence" value="ECO:0007669"/>
    <property type="project" value="TreeGrafter"/>
</dbReference>
<dbReference type="PANTHER" id="PTHR31045">
    <property type="entry name" value="PLAC8 FAMILY PROTEIN-RELATED"/>
    <property type="match status" value="1"/>
</dbReference>